<organism evidence="1">
    <name type="scientific">bioreactor metagenome</name>
    <dbReference type="NCBI Taxonomy" id="1076179"/>
    <lineage>
        <taxon>unclassified sequences</taxon>
        <taxon>metagenomes</taxon>
        <taxon>ecological metagenomes</taxon>
    </lineage>
</organism>
<reference evidence="1" key="1">
    <citation type="submission" date="2019-08" db="EMBL/GenBank/DDBJ databases">
        <authorList>
            <person name="Kucharzyk K."/>
            <person name="Murdoch R.W."/>
            <person name="Higgins S."/>
            <person name="Loffler F."/>
        </authorList>
    </citation>
    <scope>NUCLEOTIDE SEQUENCE</scope>
</reference>
<name>A0A645HU31_9ZZZZ</name>
<evidence type="ECO:0000313" key="1">
    <source>
        <dbReference type="EMBL" id="MPN39664.1"/>
    </source>
</evidence>
<gene>
    <name evidence="1" type="ORF">SDC9_187192</name>
</gene>
<accession>A0A645HU31</accession>
<proteinExistence type="predicted"/>
<dbReference type="EMBL" id="VSSQ01095603">
    <property type="protein sequence ID" value="MPN39664.1"/>
    <property type="molecule type" value="Genomic_DNA"/>
</dbReference>
<sequence>MGCGIDVDHAWRAFAGDSAGEIDGVAPQVVDEFLLADNASNDGAGADTDAHLDAHVVDREIPMQQVAHGDGQFGDGARVVAGFVVQAARDHVGVADGFYFFHAIAFGQFVEGGENPIEHGKNLLRRHPLG</sequence>
<comment type="caution">
    <text evidence="1">The sequence shown here is derived from an EMBL/GenBank/DDBJ whole genome shotgun (WGS) entry which is preliminary data.</text>
</comment>
<dbReference type="AlphaFoldDB" id="A0A645HU31"/>
<protein>
    <submittedName>
        <fullName evidence="1">Uncharacterized protein</fullName>
    </submittedName>
</protein>